<reference evidence="1 4" key="2">
    <citation type="submission" date="2018-08" db="EMBL/GenBank/DDBJ databases">
        <title>Draft genome sequence of Pseudoalteromonas donghaensis HJ51.</title>
        <authorList>
            <person name="Oh J."/>
            <person name="Roh D."/>
        </authorList>
    </citation>
    <scope>NUCLEOTIDE SEQUENCE [LARGE SCALE GENOMIC DNA]</scope>
    <source>
        <strain evidence="1 4">HJ51</strain>
    </source>
</reference>
<sequence length="70" mass="7731">MNQLTEKTIACPYCGEHIDVLLDPADVDQQYIEDCQVCCKPINFLVFESADETLSVTVSSDDAGYGFASY</sequence>
<dbReference type="EMBL" id="FPAZ01000001">
    <property type="protein sequence ID" value="SFT32492.1"/>
    <property type="molecule type" value="Genomic_DNA"/>
</dbReference>
<dbReference type="PIRSF" id="PIRSF037225">
    <property type="entry name" value="UCP037225"/>
    <property type="match status" value="1"/>
</dbReference>
<dbReference type="InterPro" id="IPR025990">
    <property type="entry name" value="zinc_ribbon_bacterial"/>
</dbReference>
<keyword evidence="3" id="KW-1185">Reference proteome</keyword>
<dbReference type="KEGG" id="pdj:D0907_08085"/>
<evidence type="ECO:0000313" key="2">
    <source>
        <dbReference type="EMBL" id="SFT32492.1"/>
    </source>
</evidence>
<dbReference type="Proteomes" id="UP000264605">
    <property type="component" value="Chromosome"/>
</dbReference>
<dbReference type="Proteomes" id="UP000183805">
    <property type="component" value="Unassembled WGS sequence"/>
</dbReference>
<dbReference type="EMBL" id="CP032090">
    <property type="protein sequence ID" value="AXV65226.1"/>
    <property type="molecule type" value="Genomic_DNA"/>
</dbReference>
<gene>
    <name evidence="1" type="ORF">D0907_08085</name>
    <name evidence="2" type="ORF">SAMN04487854_10145</name>
</gene>
<dbReference type="GeneID" id="99505416"/>
<evidence type="ECO:0000313" key="1">
    <source>
        <dbReference type="EMBL" id="AXV65226.1"/>
    </source>
</evidence>
<organism evidence="1 4">
    <name type="scientific">Pseudoalteromonas lipolytica</name>
    <dbReference type="NCBI Taxonomy" id="570156"/>
    <lineage>
        <taxon>Bacteria</taxon>
        <taxon>Pseudomonadati</taxon>
        <taxon>Pseudomonadota</taxon>
        <taxon>Gammaproteobacteria</taxon>
        <taxon>Alteromonadales</taxon>
        <taxon>Pseudoalteromonadaceae</taxon>
        <taxon>Pseudoalteromonas</taxon>
    </lineage>
</organism>
<name>A0AAD0WCQ1_9GAMM</name>
<evidence type="ECO:0000313" key="3">
    <source>
        <dbReference type="Proteomes" id="UP000183805"/>
    </source>
</evidence>
<proteinExistence type="predicted"/>
<dbReference type="AlphaFoldDB" id="A0AAD0WCQ1"/>
<reference evidence="2 3" key="1">
    <citation type="submission" date="2016-10" db="EMBL/GenBank/DDBJ databases">
        <authorList>
            <person name="Varghese N."/>
            <person name="Submissions S."/>
        </authorList>
    </citation>
    <scope>NUCLEOTIDE SEQUENCE [LARGE SCALE GENOMIC DNA]</scope>
    <source>
        <strain evidence="2 3">CGMCC 1.8499</strain>
    </source>
</reference>
<dbReference type="InterPro" id="IPR017143">
    <property type="entry name" value="UCP037225"/>
</dbReference>
<protein>
    <submittedName>
        <fullName evidence="1">CPXCG motif-containing cysteine-rich protein</fullName>
    </submittedName>
    <submittedName>
        <fullName evidence="2">Cysteine-rich CPXCG</fullName>
    </submittedName>
</protein>
<evidence type="ECO:0000313" key="4">
    <source>
        <dbReference type="Proteomes" id="UP000264605"/>
    </source>
</evidence>
<dbReference type="RefSeq" id="WP_074988217.1">
    <property type="nucleotide sequence ID" value="NZ_CP032090.1"/>
</dbReference>
<accession>A0AAD0WCQ1</accession>
<dbReference type="Pfam" id="PF14255">
    <property type="entry name" value="Zn_ribbon_21"/>
    <property type="match status" value="1"/>
</dbReference>